<evidence type="ECO:0000313" key="3">
    <source>
        <dbReference type="RefSeq" id="XP_027073722.1"/>
    </source>
</evidence>
<gene>
    <name evidence="2 3" type="primary">LOC113698205</name>
</gene>
<dbReference type="RefSeq" id="XP_027073722.1">
    <property type="nucleotide sequence ID" value="XM_027217921.1"/>
</dbReference>
<dbReference type="RefSeq" id="XP_027073721.1">
    <property type="nucleotide sequence ID" value="XM_027217920.1"/>
</dbReference>
<accession>A0A6P6T5V5</accession>
<name>A0A6P6T5V5_COFAR</name>
<protein>
    <submittedName>
        <fullName evidence="2 3">Uncharacterized protein LOC113698205 isoform X1</fullName>
    </submittedName>
</protein>
<evidence type="ECO:0000313" key="2">
    <source>
        <dbReference type="RefSeq" id="XP_027073721.1"/>
    </source>
</evidence>
<proteinExistence type="predicted"/>
<keyword evidence="1" id="KW-1185">Reference proteome</keyword>
<dbReference type="AlphaFoldDB" id="A0A6P6T5V5"/>
<sequence>MIGSRQKRSWTTKAKVNISSSLSNVNFWNAYMEGKMAIYERQLVKENIEGIMFRTSQCFLHLFRKPICQGLQTLSEFSIYPTVLTLCKGLQILSEVWLSSLLLFT</sequence>
<reference evidence="2 3" key="2">
    <citation type="submission" date="2025-04" db="UniProtKB">
        <authorList>
            <consortium name="RefSeq"/>
        </authorList>
    </citation>
    <scope>IDENTIFICATION</scope>
    <source>
        <tissue evidence="2 3">Leaves</tissue>
    </source>
</reference>
<dbReference type="Proteomes" id="UP001652660">
    <property type="component" value="Chromosome 7c"/>
</dbReference>
<organism evidence="1 3">
    <name type="scientific">Coffea arabica</name>
    <name type="common">Arabian coffee</name>
    <dbReference type="NCBI Taxonomy" id="13443"/>
    <lineage>
        <taxon>Eukaryota</taxon>
        <taxon>Viridiplantae</taxon>
        <taxon>Streptophyta</taxon>
        <taxon>Embryophyta</taxon>
        <taxon>Tracheophyta</taxon>
        <taxon>Spermatophyta</taxon>
        <taxon>Magnoliopsida</taxon>
        <taxon>eudicotyledons</taxon>
        <taxon>Gunneridae</taxon>
        <taxon>Pentapetalae</taxon>
        <taxon>asterids</taxon>
        <taxon>lamiids</taxon>
        <taxon>Gentianales</taxon>
        <taxon>Rubiaceae</taxon>
        <taxon>Ixoroideae</taxon>
        <taxon>Gardenieae complex</taxon>
        <taxon>Bertiereae - Coffeeae clade</taxon>
        <taxon>Coffeeae</taxon>
        <taxon>Coffea</taxon>
    </lineage>
</organism>
<evidence type="ECO:0000313" key="1">
    <source>
        <dbReference type="Proteomes" id="UP001652660"/>
    </source>
</evidence>
<dbReference type="GeneID" id="113698205"/>
<reference evidence="1" key="1">
    <citation type="journal article" date="2025" name="Foods">
        <title>Unveiling the Microbial Signatures of Arabica Coffee Cherries: Insights into Ripeness Specific Diversity, Functional Traits, and Implications for Quality and Safety.</title>
        <authorList>
            <consortium name="RefSeq"/>
            <person name="Tenea G.N."/>
            <person name="Cifuentes V."/>
            <person name="Reyes P."/>
            <person name="Cevallos-Vallejos M."/>
        </authorList>
    </citation>
    <scope>NUCLEOTIDE SEQUENCE [LARGE SCALE GENOMIC DNA]</scope>
</reference>